<feature type="region of interest" description="Disordered" evidence="1">
    <location>
        <begin position="155"/>
        <end position="177"/>
    </location>
</feature>
<keyword evidence="2" id="KW-0812">Transmembrane</keyword>
<feature type="transmembrane region" description="Helical" evidence="2">
    <location>
        <begin position="287"/>
        <end position="309"/>
    </location>
</feature>
<dbReference type="Proteomes" id="UP000800041">
    <property type="component" value="Unassembled WGS sequence"/>
</dbReference>
<keyword evidence="4" id="KW-1185">Reference proteome</keyword>
<feature type="transmembrane region" description="Helical" evidence="2">
    <location>
        <begin position="75"/>
        <end position="98"/>
    </location>
</feature>
<feature type="transmembrane region" description="Helical" evidence="2">
    <location>
        <begin position="110"/>
        <end position="132"/>
    </location>
</feature>
<gene>
    <name evidence="3" type="ORF">K402DRAFT_417453</name>
</gene>
<evidence type="ECO:0000256" key="2">
    <source>
        <dbReference type="SAM" id="Phobius"/>
    </source>
</evidence>
<name>A0A6G1HC89_9PEZI</name>
<evidence type="ECO:0000313" key="3">
    <source>
        <dbReference type="EMBL" id="KAF1990684.1"/>
    </source>
</evidence>
<dbReference type="EMBL" id="ML977141">
    <property type="protein sequence ID" value="KAF1990684.1"/>
    <property type="molecule type" value="Genomic_DNA"/>
</dbReference>
<proteinExistence type="predicted"/>
<accession>A0A6G1HC89</accession>
<dbReference type="AlphaFoldDB" id="A0A6G1HC89"/>
<organism evidence="3 4">
    <name type="scientific">Aulographum hederae CBS 113979</name>
    <dbReference type="NCBI Taxonomy" id="1176131"/>
    <lineage>
        <taxon>Eukaryota</taxon>
        <taxon>Fungi</taxon>
        <taxon>Dikarya</taxon>
        <taxon>Ascomycota</taxon>
        <taxon>Pezizomycotina</taxon>
        <taxon>Dothideomycetes</taxon>
        <taxon>Pleosporomycetidae</taxon>
        <taxon>Aulographales</taxon>
        <taxon>Aulographaceae</taxon>
    </lineage>
</organism>
<feature type="transmembrane region" description="Helical" evidence="2">
    <location>
        <begin position="244"/>
        <end position="267"/>
    </location>
</feature>
<dbReference type="OrthoDB" id="3525430at2759"/>
<evidence type="ECO:0000256" key="1">
    <source>
        <dbReference type="SAM" id="MobiDB-lite"/>
    </source>
</evidence>
<feature type="transmembrane region" description="Helical" evidence="2">
    <location>
        <begin position="36"/>
        <end position="54"/>
    </location>
</feature>
<sequence>MGSNDTSPTIRKLLPWGWTIAPLESNNATCPTVPEVLGTFAVVNAVVSVFALIFGHRKVIKFITCKHWGDKGSKAWVWTWIFPLGLQLAANAIIALIIKKTPGYTSDFHVWELMLFLVARPRLSWIVLTFVGTMKFRSKEQRQAAEYRLVGNTSKVSQRTGPTPYNPSGSTLAVPSSTYGTADPNYAYQYPYNDPESTAYTSGYSSNANSQQNLVEPIHFTSDEPEQVDQPYHSTFMSQLIAELFLQFVALYIMGYTAHFAAGHGYYKLGKEYYSLPQAAHMMYAGALYYLVGGSLSLSIVFLSLMAVWRRGLSELRATARYGAGYYSGIAACILLLMTTWMASWIFWAGFVKLAGHLYCPPSLYNQAIIWIVFSLPGIFMGGAT</sequence>
<reference evidence="3" key="1">
    <citation type="journal article" date="2020" name="Stud. Mycol.">
        <title>101 Dothideomycetes genomes: a test case for predicting lifestyles and emergence of pathogens.</title>
        <authorList>
            <person name="Haridas S."/>
            <person name="Albert R."/>
            <person name="Binder M."/>
            <person name="Bloem J."/>
            <person name="Labutti K."/>
            <person name="Salamov A."/>
            <person name="Andreopoulos B."/>
            <person name="Baker S."/>
            <person name="Barry K."/>
            <person name="Bills G."/>
            <person name="Bluhm B."/>
            <person name="Cannon C."/>
            <person name="Castanera R."/>
            <person name="Culley D."/>
            <person name="Daum C."/>
            <person name="Ezra D."/>
            <person name="Gonzalez J."/>
            <person name="Henrissat B."/>
            <person name="Kuo A."/>
            <person name="Liang C."/>
            <person name="Lipzen A."/>
            <person name="Lutzoni F."/>
            <person name="Magnuson J."/>
            <person name="Mondo S."/>
            <person name="Nolan M."/>
            <person name="Ohm R."/>
            <person name="Pangilinan J."/>
            <person name="Park H.-J."/>
            <person name="Ramirez L."/>
            <person name="Alfaro M."/>
            <person name="Sun H."/>
            <person name="Tritt A."/>
            <person name="Yoshinaga Y."/>
            <person name="Zwiers L.-H."/>
            <person name="Turgeon B."/>
            <person name="Goodwin S."/>
            <person name="Spatafora J."/>
            <person name="Crous P."/>
            <person name="Grigoriev I."/>
        </authorList>
    </citation>
    <scope>NUCLEOTIDE SEQUENCE</scope>
    <source>
        <strain evidence="3">CBS 113979</strain>
    </source>
</reference>
<keyword evidence="2" id="KW-0472">Membrane</keyword>
<feature type="transmembrane region" description="Helical" evidence="2">
    <location>
        <begin position="364"/>
        <end position="384"/>
    </location>
</feature>
<keyword evidence="2" id="KW-1133">Transmembrane helix</keyword>
<protein>
    <submittedName>
        <fullName evidence="3">Uncharacterized protein</fullName>
    </submittedName>
</protein>
<feature type="transmembrane region" description="Helical" evidence="2">
    <location>
        <begin position="330"/>
        <end position="352"/>
    </location>
</feature>
<evidence type="ECO:0000313" key="4">
    <source>
        <dbReference type="Proteomes" id="UP000800041"/>
    </source>
</evidence>